<evidence type="ECO:0000256" key="4">
    <source>
        <dbReference type="SAM" id="MobiDB-lite"/>
    </source>
</evidence>
<comment type="subcellular location">
    <subcellularLocation>
        <location evidence="1">Nucleus</location>
    </subcellularLocation>
</comment>
<dbReference type="InParanoid" id="F0ZDI7"/>
<gene>
    <name evidence="5" type="ORF">DICPUDRAFT_29382</name>
</gene>
<dbReference type="GO" id="GO:0042273">
    <property type="term" value="P:ribosomal large subunit biogenesis"/>
    <property type="evidence" value="ECO:0000318"/>
    <property type="project" value="GO_Central"/>
</dbReference>
<dbReference type="Pfam" id="PF03715">
    <property type="entry name" value="Noc2"/>
    <property type="match status" value="1"/>
</dbReference>
<organism evidence="5 6">
    <name type="scientific">Dictyostelium purpureum</name>
    <name type="common">Slime mold</name>
    <dbReference type="NCBI Taxonomy" id="5786"/>
    <lineage>
        <taxon>Eukaryota</taxon>
        <taxon>Amoebozoa</taxon>
        <taxon>Evosea</taxon>
        <taxon>Eumycetozoa</taxon>
        <taxon>Dictyostelia</taxon>
        <taxon>Dictyosteliales</taxon>
        <taxon>Dictyosteliaceae</taxon>
        <taxon>Dictyostelium</taxon>
    </lineage>
</organism>
<dbReference type="OMA" id="GCLRYYL"/>
<sequence>MVKVKKASKKLDIKGIKKQRRFNKKVIKSKQISDKSMANFKEDVEESEEELELEVKEQARNTQIDSNDNGEEVDSEEEDDEEEEEDEEEVDYDLDENEKKLSNKKDKKEIIKDSENTKSLKQSISQHKQDLETLKLKDPKLFEFLSENDKELLSFTNDVSEDEDDEDDEDDEEPEGDEKESKPKKTTASKDILTSALLDSWVVQAQKETTVQSVKKLVVAFRCAARTGGEDVAKLPFKIVNSAVFNRTLIVCLQNIPIFFDKILEYNSQEQGEDEPNNKVELPNISKKWASLHSCTNSFIKSFIHLLTQVGETKLLLLILKGLEKIISYVACFPKYSKVLLKNLLQQWSTSPDESVRVLAFLCIRKLAILSPFPFIDDCLKGIYLNYVRSSVNVNTSSLALINFMCNCVIELYGLDFASSYRSAFVFIRQLAIHLRNSLNTNTKQAFQNIYNWQFINGIGAWVEIIAAYPNQEQLSLLLYPITQIIIGIINLIPSSRYIPLRFHCIRYLNRLAETNGTFINCTPYLLEILSCSEMKNQKTTKKNGFINFHTTLSASSTQLNSKEFQDGLLAQFCELLVENLTCFNYHIGFPELVTPIIIHIKKALKTKEYRPKVISDLQEILEAIEKTVKIVKTARDQVSFSPKETKQVQAFIDNLKDKYKITPLKQLLLSLKNKSKQLQKTLIESTKVYNYEDDEEEEFDSEDDEELEGEELEGDEEEFDGEDDDEEEEEEEEEKVYHGKKSKQPVKKQKTQPKFKVTGDGNVDDLVEDLVLSDDE</sequence>
<dbReference type="STRING" id="5786.F0ZDI7"/>
<feature type="region of interest" description="Disordered" evidence="4">
    <location>
        <begin position="32"/>
        <end position="127"/>
    </location>
</feature>
<evidence type="ECO:0008006" key="7">
    <source>
        <dbReference type="Google" id="ProtNLM"/>
    </source>
</evidence>
<feature type="compositionally biased region" description="Basic residues" evidence="4">
    <location>
        <begin position="739"/>
        <end position="754"/>
    </location>
</feature>
<feature type="compositionally biased region" description="Basic and acidic residues" evidence="4">
    <location>
        <begin position="97"/>
        <end position="118"/>
    </location>
</feature>
<protein>
    <recommendedName>
        <fullName evidence="7">Nucleolar complex protein 2 homolog</fullName>
    </recommendedName>
</protein>
<dbReference type="GO" id="GO:0005730">
    <property type="term" value="C:nucleolus"/>
    <property type="evidence" value="ECO:0000318"/>
    <property type="project" value="GO_Central"/>
</dbReference>
<dbReference type="InterPro" id="IPR005343">
    <property type="entry name" value="Noc2"/>
</dbReference>
<evidence type="ECO:0000256" key="3">
    <source>
        <dbReference type="ARBA" id="ARBA00023242"/>
    </source>
</evidence>
<keyword evidence="6" id="KW-1185">Reference proteome</keyword>
<feature type="compositionally biased region" description="Acidic residues" evidence="4">
    <location>
        <begin position="763"/>
        <end position="777"/>
    </location>
</feature>
<dbReference type="GO" id="GO:0005654">
    <property type="term" value="C:nucleoplasm"/>
    <property type="evidence" value="ECO:0000318"/>
    <property type="project" value="GO_Central"/>
</dbReference>
<dbReference type="FunCoup" id="F0ZDI7">
    <property type="interactions" value="601"/>
</dbReference>
<dbReference type="AlphaFoldDB" id="F0ZDI7"/>
<dbReference type="OrthoDB" id="10266662at2759"/>
<dbReference type="GO" id="GO:0030691">
    <property type="term" value="C:Noc2p-Noc3p complex"/>
    <property type="evidence" value="ECO:0000318"/>
    <property type="project" value="GO_Central"/>
</dbReference>
<feature type="region of interest" description="Disordered" evidence="4">
    <location>
        <begin position="153"/>
        <end position="188"/>
    </location>
</feature>
<feature type="region of interest" description="Disordered" evidence="4">
    <location>
        <begin position="690"/>
        <end position="777"/>
    </location>
</feature>
<name>F0ZDI7_DICPU</name>
<feature type="compositionally biased region" description="Acidic residues" evidence="4">
    <location>
        <begin position="159"/>
        <end position="178"/>
    </location>
</feature>
<comment type="similarity">
    <text evidence="2">Belongs to the NOC2 family.</text>
</comment>
<dbReference type="GO" id="GO:0030690">
    <property type="term" value="C:Noc1p-Noc2p complex"/>
    <property type="evidence" value="ECO:0000318"/>
    <property type="project" value="GO_Central"/>
</dbReference>
<keyword evidence="3" id="KW-0539">Nucleus</keyword>
<proteinExistence type="inferred from homology"/>
<evidence type="ECO:0000313" key="5">
    <source>
        <dbReference type="EMBL" id="EGC38005.1"/>
    </source>
</evidence>
<dbReference type="SUPFAM" id="SSF48371">
    <property type="entry name" value="ARM repeat"/>
    <property type="match status" value="1"/>
</dbReference>
<evidence type="ECO:0000313" key="6">
    <source>
        <dbReference type="Proteomes" id="UP000001064"/>
    </source>
</evidence>
<dbReference type="InterPro" id="IPR016024">
    <property type="entry name" value="ARM-type_fold"/>
</dbReference>
<dbReference type="KEGG" id="dpp:DICPUDRAFT_29382"/>
<evidence type="ECO:0000256" key="2">
    <source>
        <dbReference type="ARBA" id="ARBA00005907"/>
    </source>
</evidence>
<feature type="compositionally biased region" description="Acidic residues" evidence="4">
    <location>
        <begin position="68"/>
        <end position="96"/>
    </location>
</feature>
<dbReference type="GeneID" id="10502993"/>
<reference evidence="6" key="1">
    <citation type="journal article" date="2011" name="Genome Biol.">
        <title>Comparative genomics of the social amoebae Dictyostelium discoideum and Dictyostelium purpureum.</title>
        <authorList>
            <consortium name="US DOE Joint Genome Institute (JGI-PGF)"/>
            <person name="Sucgang R."/>
            <person name="Kuo A."/>
            <person name="Tian X."/>
            <person name="Salerno W."/>
            <person name="Parikh A."/>
            <person name="Feasley C.L."/>
            <person name="Dalin E."/>
            <person name="Tu H."/>
            <person name="Huang E."/>
            <person name="Barry K."/>
            <person name="Lindquist E."/>
            <person name="Shapiro H."/>
            <person name="Bruce D."/>
            <person name="Schmutz J."/>
            <person name="Salamov A."/>
            <person name="Fey P."/>
            <person name="Gaudet P."/>
            <person name="Anjard C."/>
            <person name="Babu M.M."/>
            <person name="Basu S."/>
            <person name="Bushmanova Y."/>
            <person name="van der Wel H."/>
            <person name="Katoh-Kurasawa M."/>
            <person name="Dinh C."/>
            <person name="Coutinho P.M."/>
            <person name="Saito T."/>
            <person name="Elias M."/>
            <person name="Schaap P."/>
            <person name="Kay R.R."/>
            <person name="Henrissat B."/>
            <person name="Eichinger L."/>
            <person name="Rivero F."/>
            <person name="Putnam N.H."/>
            <person name="West C.M."/>
            <person name="Loomis W.F."/>
            <person name="Chisholm R.L."/>
            <person name="Shaulsky G."/>
            <person name="Strassmann J.E."/>
            <person name="Queller D.C."/>
            <person name="Kuspa A."/>
            <person name="Grigoriev I.V."/>
        </authorList>
    </citation>
    <scope>NUCLEOTIDE SEQUENCE [LARGE SCALE GENOMIC DNA]</scope>
    <source>
        <strain evidence="6">QSDP1</strain>
    </source>
</reference>
<feature type="compositionally biased region" description="Acidic residues" evidence="4">
    <location>
        <begin position="43"/>
        <end position="52"/>
    </location>
</feature>
<dbReference type="PANTHER" id="PTHR12687:SF4">
    <property type="entry name" value="NUCLEOLAR COMPLEX PROTEIN 2 HOMOLOG"/>
    <property type="match status" value="1"/>
</dbReference>
<dbReference type="VEuPathDB" id="AmoebaDB:DICPUDRAFT_29382"/>
<evidence type="ECO:0000256" key="1">
    <source>
        <dbReference type="ARBA" id="ARBA00004123"/>
    </source>
</evidence>
<dbReference type="RefSeq" id="XP_003285489.1">
    <property type="nucleotide sequence ID" value="XM_003285441.1"/>
</dbReference>
<dbReference type="PANTHER" id="PTHR12687">
    <property type="entry name" value="NUCLEOLAR COMPLEX 2 AND RAD4-RELATED"/>
    <property type="match status" value="1"/>
</dbReference>
<accession>F0ZDI7</accession>
<dbReference type="EMBL" id="GL870986">
    <property type="protein sequence ID" value="EGC38005.1"/>
    <property type="molecule type" value="Genomic_DNA"/>
</dbReference>
<feature type="compositionally biased region" description="Acidic residues" evidence="4">
    <location>
        <begin position="692"/>
        <end position="735"/>
    </location>
</feature>
<dbReference type="eggNOG" id="KOG2256">
    <property type="taxonomic scope" value="Eukaryota"/>
</dbReference>
<dbReference type="Proteomes" id="UP000001064">
    <property type="component" value="Unassembled WGS sequence"/>
</dbReference>